<gene>
    <name evidence="2" type="ORF">LPJ64_006071</name>
</gene>
<feature type="compositionally biased region" description="Basic and acidic residues" evidence="1">
    <location>
        <begin position="390"/>
        <end position="404"/>
    </location>
</feature>
<feature type="compositionally biased region" description="Basic and acidic residues" evidence="1">
    <location>
        <begin position="364"/>
        <end position="376"/>
    </location>
</feature>
<comment type="caution">
    <text evidence="2">The sequence shown here is derived from an EMBL/GenBank/DDBJ whole genome shotgun (WGS) entry which is preliminary data.</text>
</comment>
<evidence type="ECO:0000313" key="3">
    <source>
        <dbReference type="Proteomes" id="UP001145021"/>
    </source>
</evidence>
<sequence length="545" mass="59242">MEPLQIEITRILSALQGTSDEPATAPAQPPPAAQDTQQTQHEPLRRRSVWAVPASVGSDLARGTTLSAIAQMWDNLEEVQKLNIIFGMVHVGVDKVHDKQAARTIATLSTGDASSDWVRTVGGLLGPVGTTGQMGSIDDLAAASRQEIEDAIGQIADAVGRGVPGPLTTSSLTFAARPQASAQLRGVYGVKPRASEIARITEAATMRVRDGPASKDAPMFTDLFGDNSDDDDEDAAEQQQTALTLALNTRPSLAVDHVGRMQRILAASESQRRPASAGPVAASTGRPHMPGARPPMMQRQPTAGSSSKVGMLNTRRRTAPSNTALPSTGLPQAQAAGAQKRIRVMDLAESAGSVHARERLMEQQRLKKAEEREAKLQKQQAEAAERKRKREEARERRLAADAAKRQRQQQHGNSTDDGEVNDDRSDDSSSSDEALSAQLPRAFSVPPPDEDKEYLSFTGHDDQVRAVYTKTNALSDIDRLRMYCFFNSKPMPEGTGSSLEIVLNEEPVENPAKPGTIRYELLMFLADLTRGEWKKVRRFRNPSKR</sequence>
<evidence type="ECO:0000256" key="1">
    <source>
        <dbReference type="SAM" id="MobiDB-lite"/>
    </source>
</evidence>
<feature type="region of interest" description="Disordered" evidence="1">
    <location>
        <begin position="266"/>
        <end position="311"/>
    </location>
</feature>
<dbReference type="AlphaFoldDB" id="A0A9W8CGD2"/>
<dbReference type="EMBL" id="JANBOH010000503">
    <property type="protein sequence ID" value="KAJ1642042.1"/>
    <property type="molecule type" value="Genomic_DNA"/>
</dbReference>
<proteinExistence type="predicted"/>
<accession>A0A9W8CGD2</accession>
<protein>
    <submittedName>
        <fullName evidence="2">Uncharacterized protein</fullName>
    </submittedName>
</protein>
<feature type="region of interest" description="Disordered" evidence="1">
    <location>
        <begin position="364"/>
        <end position="453"/>
    </location>
</feature>
<dbReference type="Proteomes" id="UP001145021">
    <property type="component" value="Unassembled WGS sequence"/>
</dbReference>
<feature type="compositionally biased region" description="Acidic residues" evidence="1">
    <location>
        <begin position="227"/>
        <end position="236"/>
    </location>
</feature>
<keyword evidence="3" id="KW-1185">Reference proteome</keyword>
<feature type="compositionally biased region" description="Polar residues" evidence="1">
    <location>
        <begin position="299"/>
        <end position="308"/>
    </location>
</feature>
<name>A0A9W8CGD2_9FUNG</name>
<feature type="region of interest" description="Disordered" evidence="1">
    <location>
        <begin position="17"/>
        <end position="46"/>
    </location>
</feature>
<organism evidence="2 3">
    <name type="scientific">Coemansia asiatica</name>
    <dbReference type="NCBI Taxonomy" id="1052880"/>
    <lineage>
        <taxon>Eukaryota</taxon>
        <taxon>Fungi</taxon>
        <taxon>Fungi incertae sedis</taxon>
        <taxon>Zoopagomycota</taxon>
        <taxon>Kickxellomycotina</taxon>
        <taxon>Kickxellomycetes</taxon>
        <taxon>Kickxellales</taxon>
        <taxon>Kickxellaceae</taxon>
        <taxon>Coemansia</taxon>
    </lineage>
</organism>
<feature type="region of interest" description="Disordered" evidence="1">
    <location>
        <begin position="211"/>
        <end position="238"/>
    </location>
</feature>
<reference evidence="2" key="1">
    <citation type="submission" date="2022-07" db="EMBL/GenBank/DDBJ databases">
        <title>Phylogenomic reconstructions and comparative analyses of Kickxellomycotina fungi.</title>
        <authorList>
            <person name="Reynolds N.K."/>
            <person name="Stajich J.E."/>
            <person name="Barry K."/>
            <person name="Grigoriev I.V."/>
            <person name="Crous P."/>
            <person name="Smith M.E."/>
        </authorList>
    </citation>
    <scope>NUCLEOTIDE SEQUENCE</scope>
    <source>
        <strain evidence="2">NBRC 105413</strain>
    </source>
</reference>
<evidence type="ECO:0000313" key="2">
    <source>
        <dbReference type="EMBL" id="KAJ1642042.1"/>
    </source>
</evidence>